<comment type="cofactor">
    <cofactor evidence="1">
        <name>Mg(2+)</name>
        <dbReference type="ChEBI" id="CHEBI:18420"/>
    </cofactor>
</comment>
<dbReference type="Gene3D" id="1.10.600.10">
    <property type="entry name" value="Farnesyl Diphosphate Synthase"/>
    <property type="match status" value="1"/>
</dbReference>
<evidence type="ECO:0000313" key="9">
    <source>
        <dbReference type="RefSeq" id="XP_065666447.1"/>
    </source>
</evidence>
<dbReference type="PANTHER" id="PTHR12001:SF69">
    <property type="entry name" value="ALL TRANS-POLYPRENYL-DIPHOSPHATE SYNTHASE PDSS1"/>
    <property type="match status" value="1"/>
</dbReference>
<organism evidence="8 9">
    <name type="scientific">Hydra vulgaris</name>
    <name type="common">Hydra</name>
    <name type="synonym">Hydra attenuata</name>
    <dbReference type="NCBI Taxonomy" id="6087"/>
    <lineage>
        <taxon>Eukaryota</taxon>
        <taxon>Metazoa</taxon>
        <taxon>Cnidaria</taxon>
        <taxon>Hydrozoa</taxon>
        <taxon>Hydroidolina</taxon>
        <taxon>Anthoathecata</taxon>
        <taxon>Aplanulata</taxon>
        <taxon>Hydridae</taxon>
        <taxon>Hydra</taxon>
    </lineage>
</organism>
<accession>A0ABM4CWX5</accession>
<dbReference type="GeneID" id="100197234"/>
<keyword evidence="4" id="KW-0479">Metal-binding</keyword>
<sequence>MLVGYFRWLKSISKKMALLNNVNKVIHSNRLLFNATTGCPYAPEGIQKPFVVADPIKLTKEVLCVHLNIREELNTKSKRFQECIHYYFDNEGKLFRPVLIVLMAKALNVHQQNTSDLLECQLKMAMIAEMIHTASLLHDDVIDDAVLRRNKPSINQIFTSKQSILAGDFTLARASILLSRLQNTKVVEFFSEIIHDLVKGELMQLVSKDDIDQRFNHYLTKTFRKTASLMANSCKSVALLANCSSFVQEMAFEYGKNLGMAFQLVDDALDIISSAETLGKPAGVDMSLGLATAPVLFAAQKFPDLHAIIGRRFKNKVEDVQKALEYVNQSDGVSETFMLASKYAMEACKSISSLKDSEEKAALITLANFVVERKR</sequence>
<comment type="similarity">
    <text evidence="2 7">Belongs to the FPP/GGPP synthase family.</text>
</comment>
<keyword evidence="5" id="KW-0460">Magnesium</keyword>
<dbReference type="InterPro" id="IPR000092">
    <property type="entry name" value="Polyprenyl_synt"/>
</dbReference>
<keyword evidence="3 7" id="KW-0808">Transferase</keyword>
<evidence type="ECO:0000256" key="4">
    <source>
        <dbReference type="ARBA" id="ARBA00022723"/>
    </source>
</evidence>
<dbReference type="RefSeq" id="XP_065666447.1">
    <property type="nucleotide sequence ID" value="XM_065810375.1"/>
</dbReference>
<gene>
    <name evidence="9" type="primary">LOC100197234</name>
</gene>
<protein>
    <submittedName>
        <fullName evidence="9">All trans-polyprenyl-diphosphate synthase PDSS1 isoform X2</fullName>
    </submittedName>
</protein>
<evidence type="ECO:0000256" key="5">
    <source>
        <dbReference type="ARBA" id="ARBA00022842"/>
    </source>
</evidence>
<dbReference type="PANTHER" id="PTHR12001">
    <property type="entry name" value="GERANYLGERANYL PYROPHOSPHATE SYNTHASE"/>
    <property type="match status" value="1"/>
</dbReference>
<evidence type="ECO:0000256" key="1">
    <source>
        <dbReference type="ARBA" id="ARBA00001946"/>
    </source>
</evidence>
<name>A0ABM4CWX5_HYDVU</name>
<dbReference type="CDD" id="cd00685">
    <property type="entry name" value="Trans_IPPS_HT"/>
    <property type="match status" value="1"/>
</dbReference>
<evidence type="ECO:0000256" key="3">
    <source>
        <dbReference type="ARBA" id="ARBA00022679"/>
    </source>
</evidence>
<dbReference type="SFLD" id="SFLDS00005">
    <property type="entry name" value="Isoprenoid_Synthase_Type_I"/>
    <property type="match status" value="1"/>
</dbReference>
<evidence type="ECO:0000256" key="6">
    <source>
        <dbReference type="ARBA" id="ARBA00023229"/>
    </source>
</evidence>
<dbReference type="Proteomes" id="UP001652625">
    <property type="component" value="Chromosome 11"/>
</dbReference>
<reference evidence="9" key="1">
    <citation type="submission" date="2025-08" db="UniProtKB">
        <authorList>
            <consortium name="RefSeq"/>
        </authorList>
    </citation>
    <scope>IDENTIFICATION</scope>
</reference>
<keyword evidence="6" id="KW-0414">Isoprene biosynthesis</keyword>
<dbReference type="Pfam" id="PF00348">
    <property type="entry name" value="polyprenyl_synt"/>
    <property type="match status" value="1"/>
</dbReference>
<keyword evidence="8" id="KW-1185">Reference proteome</keyword>
<evidence type="ECO:0000313" key="8">
    <source>
        <dbReference type="Proteomes" id="UP001652625"/>
    </source>
</evidence>
<evidence type="ECO:0000256" key="2">
    <source>
        <dbReference type="ARBA" id="ARBA00006706"/>
    </source>
</evidence>
<dbReference type="InterPro" id="IPR008949">
    <property type="entry name" value="Isoprenoid_synthase_dom_sf"/>
</dbReference>
<evidence type="ECO:0000256" key="7">
    <source>
        <dbReference type="RuleBase" id="RU004466"/>
    </source>
</evidence>
<proteinExistence type="inferred from homology"/>
<dbReference type="SUPFAM" id="SSF48576">
    <property type="entry name" value="Terpenoid synthases"/>
    <property type="match status" value="1"/>
</dbReference>